<evidence type="ECO:0000313" key="2">
    <source>
        <dbReference type="EMBL" id="KDQ56950.1"/>
    </source>
</evidence>
<protein>
    <submittedName>
        <fullName evidence="2">Uncharacterized protein</fullName>
    </submittedName>
</protein>
<gene>
    <name evidence="2" type="ORF">JAAARDRAFT_35548</name>
</gene>
<name>A0A067PSZ1_9AGAM</name>
<dbReference type="AlphaFoldDB" id="A0A067PSZ1"/>
<organism evidence="2 3">
    <name type="scientific">Jaapia argillacea MUCL 33604</name>
    <dbReference type="NCBI Taxonomy" id="933084"/>
    <lineage>
        <taxon>Eukaryota</taxon>
        <taxon>Fungi</taxon>
        <taxon>Dikarya</taxon>
        <taxon>Basidiomycota</taxon>
        <taxon>Agaricomycotina</taxon>
        <taxon>Agaricomycetes</taxon>
        <taxon>Agaricomycetidae</taxon>
        <taxon>Jaapiales</taxon>
        <taxon>Jaapiaceae</taxon>
        <taxon>Jaapia</taxon>
    </lineage>
</organism>
<dbReference type="EMBL" id="KL197720">
    <property type="protein sequence ID" value="KDQ56950.1"/>
    <property type="molecule type" value="Genomic_DNA"/>
</dbReference>
<feature type="region of interest" description="Disordered" evidence="1">
    <location>
        <begin position="1"/>
        <end position="55"/>
    </location>
</feature>
<evidence type="ECO:0000313" key="3">
    <source>
        <dbReference type="Proteomes" id="UP000027265"/>
    </source>
</evidence>
<sequence>MAHLHRDRHIDIPCDHPRSHQRPPLPPRPPQGASSPSLSPPPRGEVEQPQPGYPDYPQPILIRTLRLREVLHHHHHLIFLLILRYIPPQFSPPPLHHHRNNPNDLHQHLRSNIIMVHLPFRFLSKDPDRSIKIYHLQTRRNSETMELPILRHILPQHNFPPLLQIHLRIILHQSLQSKTFRQSPRTIQANPAKVGRPLQTENPMQISHFRHDSRISHRQKTYTSKER</sequence>
<dbReference type="InParanoid" id="A0A067PSZ1"/>
<accession>A0A067PSZ1</accession>
<proteinExistence type="predicted"/>
<reference evidence="3" key="1">
    <citation type="journal article" date="2014" name="Proc. Natl. Acad. Sci. U.S.A.">
        <title>Extensive sampling of basidiomycete genomes demonstrates inadequacy of the white-rot/brown-rot paradigm for wood decay fungi.</title>
        <authorList>
            <person name="Riley R."/>
            <person name="Salamov A.A."/>
            <person name="Brown D.W."/>
            <person name="Nagy L.G."/>
            <person name="Floudas D."/>
            <person name="Held B.W."/>
            <person name="Levasseur A."/>
            <person name="Lombard V."/>
            <person name="Morin E."/>
            <person name="Otillar R."/>
            <person name="Lindquist E.A."/>
            <person name="Sun H."/>
            <person name="LaButti K.M."/>
            <person name="Schmutz J."/>
            <person name="Jabbour D."/>
            <person name="Luo H."/>
            <person name="Baker S.E."/>
            <person name="Pisabarro A.G."/>
            <person name="Walton J.D."/>
            <person name="Blanchette R.A."/>
            <person name="Henrissat B."/>
            <person name="Martin F."/>
            <person name="Cullen D."/>
            <person name="Hibbett D.S."/>
            <person name="Grigoriev I.V."/>
        </authorList>
    </citation>
    <scope>NUCLEOTIDE SEQUENCE [LARGE SCALE GENOMIC DNA]</scope>
    <source>
        <strain evidence="3">MUCL 33604</strain>
    </source>
</reference>
<keyword evidence="3" id="KW-1185">Reference proteome</keyword>
<feature type="compositionally biased region" description="Basic and acidic residues" evidence="1">
    <location>
        <begin position="8"/>
        <end position="18"/>
    </location>
</feature>
<dbReference type="HOGENOM" id="CLU_1219837_0_0_1"/>
<feature type="compositionally biased region" description="Polar residues" evidence="1">
    <location>
        <begin position="180"/>
        <end position="189"/>
    </location>
</feature>
<feature type="region of interest" description="Disordered" evidence="1">
    <location>
        <begin position="180"/>
        <end position="227"/>
    </location>
</feature>
<evidence type="ECO:0000256" key="1">
    <source>
        <dbReference type="SAM" id="MobiDB-lite"/>
    </source>
</evidence>
<dbReference type="Proteomes" id="UP000027265">
    <property type="component" value="Unassembled WGS sequence"/>
</dbReference>